<proteinExistence type="predicted"/>
<keyword evidence="3" id="KW-1185">Reference proteome</keyword>
<evidence type="ECO:0000313" key="2">
    <source>
        <dbReference type="EMBL" id="MFL0161101.1"/>
    </source>
</evidence>
<comment type="caution">
    <text evidence="2">The sequence shown here is derived from an EMBL/GenBank/DDBJ whole genome shotgun (WGS) entry which is preliminary data.</text>
</comment>
<keyword evidence="1" id="KW-1133">Transmembrane helix</keyword>
<accession>A0ABW8RQU1</accession>
<keyword evidence="1" id="KW-0812">Transmembrane</keyword>
<protein>
    <submittedName>
        <fullName evidence="2">Uncharacterized protein</fullName>
    </submittedName>
</protein>
<feature type="transmembrane region" description="Helical" evidence="1">
    <location>
        <begin position="340"/>
        <end position="364"/>
    </location>
</feature>
<dbReference type="SUPFAM" id="SSF50965">
    <property type="entry name" value="Galactose oxidase, central domain"/>
    <property type="match status" value="1"/>
</dbReference>
<gene>
    <name evidence="2" type="ORF">U0R11_01710</name>
</gene>
<evidence type="ECO:0000256" key="1">
    <source>
        <dbReference type="SAM" id="Phobius"/>
    </source>
</evidence>
<sequence length="471" mass="54953">MRLSSYFISVLLLIQVNVLAQTLEWFSAGTGYFYKIDFENKQLSRTKNGLPWSNLGILSLENVEKTDLISANYAVKEFSIENSDWAYLLISCTNQVYQINKKQLALKRIDQTYYRGANCLSTTFYRNGVLYSFGGYGFWTSTNILTKYHADGKEWLSIQAKGNVPAAITMGLTAYVPSQDKFITMGNHVINDTDSKRLDQVDWGMYEYNFEKSEFVSQGKIELEEIKSFLEKDLTRYYLFNGRYFILLDKSGQKKNFDMLYFIDVLDDFKTYRWKNTNRLVIEGPYTGNFDKAIHVNGDTLIWTNLSNQSSPNKIKNHRMMLNDVLRESEYLGKLGQAPWYQTVLEGSVVIITLAFLVFAFFLYQKWKKIRLVKQLKIMLGENEKMLLDFLILNYTTGYISGHQIIAFFGKHKSSPESQRQFRAKIFENLTKSLRLLLGKEQILDVHTDEKDQRMFTYRLNPEVYQILKSL</sequence>
<dbReference type="Proteomes" id="UP001623558">
    <property type="component" value="Unassembled WGS sequence"/>
</dbReference>
<dbReference type="EMBL" id="JBEWZH010000001">
    <property type="protein sequence ID" value="MFL0161101.1"/>
    <property type="molecule type" value="Genomic_DNA"/>
</dbReference>
<name>A0ABW8RQU1_9BACT</name>
<organism evidence="2 3">
    <name type="scientific">Aquirufa salirivi</name>
    <dbReference type="NCBI Taxonomy" id="3104729"/>
    <lineage>
        <taxon>Bacteria</taxon>
        <taxon>Pseudomonadati</taxon>
        <taxon>Bacteroidota</taxon>
        <taxon>Cytophagia</taxon>
        <taxon>Cytophagales</taxon>
        <taxon>Flectobacillaceae</taxon>
        <taxon>Aquirufa</taxon>
    </lineage>
</organism>
<keyword evidence="1" id="KW-0472">Membrane</keyword>
<evidence type="ECO:0000313" key="3">
    <source>
        <dbReference type="Proteomes" id="UP001623558"/>
    </source>
</evidence>
<dbReference type="InterPro" id="IPR011043">
    <property type="entry name" value="Gal_Oxase/kelch_b-propeller"/>
</dbReference>
<reference evidence="2 3" key="1">
    <citation type="submission" date="2024-07" db="EMBL/GenBank/DDBJ databases">
        <authorList>
            <person name="Pitt A."/>
            <person name="Hahn M.W."/>
        </authorList>
    </citation>
    <scope>NUCLEOTIDE SEQUENCE [LARGE SCALE GENOMIC DNA]</scope>
    <source>
        <strain evidence="2 3">1-SAACH-A3</strain>
    </source>
</reference>
<dbReference type="RefSeq" id="WP_406749510.1">
    <property type="nucleotide sequence ID" value="NZ_JBEWZH010000001.1"/>
</dbReference>